<evidence type="ECO:0000256" key="1">
    <source>
        <dbReference type="ARBA" id="ARBA00006252"/>
    </source>
</evidence>
<dbReference type="PANTHER" id="PTHR10204:SF34">
    <property type="entry name" value="NAD(P)H DEHYDROGENASE [QUINONE] 1 ISOFORM 1"/>
    <property type="match status" value="1"/>
</dbReference>
<reference evidence="4 5" key="1">
    <citation type="submission" date="2020-08" db="EMBL/GenBank/DDBJ databases">
        <title>Sequencing the genomes of 1000 actinobacteria strains.</title>
        <authorList>
            <person name="Klenk H.-P."/>
        </authorList>
    </citation>
    <scope>NUCLEOTIDE SEQUENCE [LARGE SCALE GENOMIC DNA]</scope>
    <source>
        <strain evidence="4 5">DSM 46659</strain>
    </source>
</reference>
<dbReference type="InterPro" id="IPR029039">
    <property type="entry name" value="Flavoprotein-like_sf"/>
</dbReference>
<evidence type="ECO:0000313" key="5">
    <source>
        <dbReference type="Proteomes" id="UP000546642"/>
    </source>
</evidence>
<dbReference type="PANTHER" id="PTHR10204">
    <property type="entry name" value="NAD P H OXIDOREDUCTASE-RELATED"/>
    <property type="match status" value="1"/>
</dbReference>
<sequence>MTESAQQPQKNVLIVTAHPEPRSLNAAFSDFAAEHLTAAGHRVRTSDLYAMKWKAALDADDYPDHPADERLDVLDAAGRATAEGRLSADIAAEQEKLLWSDAVILQFPMWWFSVPGILKGWIDRVFTFGFAHGPGHPPPYSNGGLAGRRAMASVTLGAEEPSFSDRGVHGRLNDVLFPLHHGLFWFTGLAPLEPFAMYDVNKAPESRFADAKREYAHRLDRLFTDEPIGFRTLNGGDYDHDMRLRPDVETVGTGGLDLHLRPHS</sequence>
<dbReference type="RefSeq" id="WP_184079184.1">
    <property type="nucleotide sequence ID" value="NZ_JACHDS010000001.1"/>
</dbReference>
<keyword evidence="5" id="KW-1185">Reference proteome</keyword>
<evidence type="ECO:0000313" key="4">
    <source>
        <dbReference type="EMBL" id="MBB6174875.1"/>
    </source>
</evidence>
<dbReference type="Pfam" id="PF02525">
    <property type="entry name" value="Flavodoxin_2"/>
    <property type="match status" value="1"/>
</dbReference>
<dbReference type="GO" id="GO:0003955">
    <property type="term" value="F:NAD(P)H dehydrogenase (quinone) activity"/>
    <property type="evidence" value="ECO:0007669"/>
    <property type="project" value="UniProtKB-EC"/>
</dbReference>
<keyword evidence="2 4" id="KW-0560">Oxidoreductase</keyword>
<organism evidence="4 5">
    <name type="scientific">Nocardiopsis mwathae</name>
    <dbReference type="NCBI Taxonomy" id="1472723"/>
    <lineage>
        <taxon>Bacteria</taxon>
        <taxon>Bacillati</taxon>
        <taxon>Actinomycetota</taxon>
        <taxon>Actinomycetes</taxon>
        <taxon>Streptosporangiales</taxon>
        <taxon>Nocardiopsidaceae</taxon>
        <taxon>Nocardiopsis</taxon>
    </lineage>
</organism>
<dbReference type="GO" id="GO:0005829">
    <property type="term" value="C:cytosol"/>
    <property type="evidence" value="ECO:0007669"/>
    <property type="project" value="TreeGrafter"/>
</dbReference>
<protein>
    <submittedName>
        <fullName evidence="4">NAD(P)H dehydrogenase (Quinone)</fullName>
        <ecNumber evidence="4">1.6.5.2</ecNumber>
    </submittedName>
</protein>
<dbReference type="Proteomes" id="UP000546642">
    <property type="component" value="Unassembled WGS sequence"/>
</dbReference>
<evidence type="ECO:0000259" key="3">
    <source>
        <dbReference type="Pfam" id="PF02525"/>
    </source>
</evidence>
<dbReference type="InterPro" id="IPR003680">
    <property type="entry name" value="Flavodoxin_fold"/>
</dbReference>
<dbReference type="AlphaFoldDB" id="A0A7X0D802"/>
<comment type="similarity">
    <text evidence="1">Belongs to the NAD(P)H dehydrogenase (quinone) family.</text>
</comment>
<accession>A0A7X0D802</accession>
<feature type="domain" description="Flavodoxin-like fold" evidence="3">
    <location>
        <begin position="10"/>
        <end position="218"/>
    </location>
</feature>
<dbReference type="SUPFAM" id="SSF52218">
    <property type="entry name" value="Flavoproteins"/>
    <property type="match status" value="1"/>
</dbReference>
<gene>
    <name evidence="4" type="ORF">HNR23_004935</name>
</gene>
<proteinExistence type="inferred from homology"/>
<evidence type="ECO:0000256" key="2">
    <source>
        <dbReference type="ARBA" id="ARBA00023002"/>
    </source>
</evidence>
<dbReference type="Gene3D" id="3.40.50.360">
    <property type="match status" value="1"/>
</dbReference>
<comment type="caution">
    <text evidence="4">The sequence shown here is derived from an EMBL/GenBank/DDBJ whole genome shotgun (WGS) entry which is preliminary data.</text>
</comment>
<name>A0A7X0D802_9ACTN</name>
<dbReference type="EC" id="1.6.5.2" evidence="4"/>
<dbReference type="InterPro" id="IPR051545">
    <property type="entry name" value="NAD(P)H_dehydrogenase_qn"/>
</dbReference>
<dbReference type="EMBL" id="JACHDS010000001">
    <property type="protein sequence ID" value="MBB6174875.1"/>
    <property type="molecule type" value="Genomic_DNA"/>
</dbReference>